<comment type="caution">
    <text evidence="1">The sequence shown here is derived from an EMBL/GenBank/DDBJ whole genome shotgun (WGS) entry which is preliminary data.</text>
</comment>
<dbReference type="EMBL" id="DAATGT010000005">
    <property type="protein sequence ID" value="HAE8319359.1"/>
    <property type="molecule type" value="Genomic_DNA"/>
</dbReference>
<evidence type="ECO:0000313" key="2">
    <source>
        <dbReference type="EMBL" id="HAE8319359.1"/>
    </source>
</evidence>
<sequence>MATKSNYGNTALPVTPYPIENYGQLKQAVQLWMDRDDNETVNQIPNFIDFAQKEINRNLRWPVGYKEVYLYIKNGVAPIPTDYLQGGLITFVDNHQEFRQTAYSEFIYKKNSNPHATANVEKEIIFARRGEDGAYWCFWPPINAPLPTEEQIEQMDYTGDEVVLGYYADPVRLVNNSDTNNLIELCPDILLYSSLKHAAVFTQDKDSEAIWKERESTALKGLETQLKQQREYITPISIPHTNAKSFW</sequence>
<name>A0A6Y5YNJ2_SALET</name>
<proteinExistence type="predicted"/>
<organism evidence="1">
    <name type="scientific">Salmonella enterica subsp. enterica serovar Paratyphi C</name>
    <dbReference type="NCBI Taxonomy" id="57046"/>
    <lineage>
        <taxon>Bacteria</taxon>
        <taxon>Pseudomonadati</taxon>
        <taxon>Pseudomonadota</taxon>
        <taxon>Gammaproteobacteria</taxon>
        <taxon>Enterobacterales</taxon>
        <taxon>Enterobacteriaceae</taxon>
        <taxon>Salmonella</taxon>
    </lineage>
</organism>
<reference evidence="1" key="2">
    <citation type="submission" date="2018-07" db="EMBL/GenBank/DDBJ databases">
        <authorList>
            <consortium name="NCBI Pathogen Detection Project"/>
        </authorList>
    </citation>
    <scope>NUCLEOTIDE SEQUENCE</scope>
    <source>
        <strain evidence="2">IP 2/88</strain>
        <strain evidence="1">IP 33 K</strain>
    </source>
</reference>
<accession>A0A6Y5YNJ2</accession>
<protein>
    <submittedName>
        <fullName evidence="1">Uncharacterized protein</fullName>
    </submittedName>
</protein>
<dbReference type="Pfam" id="PF24175">
    <property type="entry name" value="SU10_adaptor"/>
    <property type="match status" value="1"/>
</dbReference>
<gene>
    <name evidence="2" type="ORF">GNB42_001950</name>
    <name evidence="1" type="ORF">GNB54_001352</name>
</gene>
<dbReference type="AlphaFoldDB" id="A0A6Y5YNJ2"/>
<dbReference type="InterPro" id="IPR056209">
    <property type="entry name" value="SU10_adaptor"/>
</dbReference>
<reference evidence="1" key="1">
    <citation type="journal article" date="2018" name="Genome Biol.">
        <title>SKESA: strategic k-mer extension for scrupulous assemblies.</title>
        <authorList>
            <person name="Souvorov A."/>
            <person name="Agarwala R."/>
            <person name="Lipman D.J."/>
        </authorList>
    </citation>
    <scope>NUCLEOTIDE SEQUENCE</scope>
    <source>
        <strain evidence="2">IP 2/88</strain>
        <strain evidence="1">IP 33 K</strain>
    </source>
</reference>
<dbReference type="EMBL" id="DAAHMM010000004">
    <property type="protein sequence ID" value="HAB6612452.1"/>
    <property type="molecule type" value="Genomic_DNA"/>
</dbReference>
<evidence type="ECO:0000313" key="1">
    <source>
        <dbReference type="EMBL" id="HAB6612452.1"/>
    </source>
</evidence>